<gene>
    <name evidence="2" type="ORF">S03H2_10748</name>
</gene>
<dbReference type="EMBL" id="BARU01005514">
    <property type="protein sequence ID" value="GAH37459.1"/>
    <property type="molecule type" value="Genomic_DNA"/>
</dbReference>
<reference evidence="2" key="1">
    <citation type="journal article" date="2014" name="Front. Microbiol.">
        <title>High frequency of phylogenetically diverse reductive dehalogenase-homologous genes in deep subseafloor sedimentary metagenomes.</title>
        <authorList>
            <person name="Kawai M."/>
            <person name="Futagami T."/>
            <person name="Toyoda A."/>
            <person name="Takaki Y."/>
            <person name="Nishi S."/>
            <person name="Hori S."/>
            <person name="Arai W."/>
            <person name="Tsubouchi T."/>
            <person name="Morono Y."/>
            <person name="Uchiyama I."/>
            <person name="Ito T."/>
            <person name="Fujiyama A."/>
            <person name="Inagaki F."/>
            <person name="Takami H."/>
        </authorList>
    </citation>
    <scope>NUCLEOTIDE SEQUENCE</scope>
    <source>
        <strain evidence="2">Expedition CK06-06</strain>
    </source>
</reference>
<evidence type="ECO:0000313" key="2">
    <source>
        <dbReference type="EMBL" id="GAH37459.1"/>
    </source>
</evidence>
<feature type="transmembrane region" description="Helical" evidence="1">
    <location>
        <begin position="137"/>
        <end position="157"/>
    </location>
</feature>
<keyword evidence="1" id="KW-0812">Transmembrane</keyword>
<name>X1G7F4_9ZZZZ</name>
<proteinExistence type="predicted"/>
<sequence length="199" mass="22538">MFFYKGGTYSDPSSTSYLFWYNYFSDLGRSIAHSGVSNKESFVLFTIALSLWGLSQIPFFIAFPKFFFKTRKLKRISITGSIFGIFTGVCYVGIAFTPSDLIGNLHDLLVLFGFSSIFISLILYSIVIYQDINYPKFYANILVISIIILGIYFISFSSVQNANFEIELLISVIGQKMMIYTLLICGIIQGYGALRQKFS</sequence>
<feature type="transmembrane region" description="Helical" evidence="1">
    <location>
        <begin position="177"/>
        <end position="194"/>
    </location>
</feature>
<protein>
    <recommendedName>
        <fullName evidence="3">DUF998 domain-containing protein</fullName>
    </recommendedName>
</protein>
<evidence type="ECO:0008006" key="3">
    <source>
        <dbReference type="Google" id="ProtNLM"/>
    </source>
</evidence>
<feature type="transmembrane region" description="Helical" evidence="1">
    <location>
        <begin position="108"/>
        <end position="130"/>
    </location>
</feature>
<feature type="transmembrane region" description="Helical" evidence="1">
    <location>
        <begin position="42"/>
        <end position="64"/>
    </location>
</feature>
<accession>X1G7F4</accession>
<dbReference type="AlphaFoldDB" id="X1G7F4"/>
<keyword evidence="1" id="KW-0472">Membrane</keyword>
<keyword evidence="1" id="KW-1133">Transmembrane helix</keyword>
<comment type="caution">
    <text evidence="2">The sequence shown here is derived from an EMBL/GenBank/DDBJ whole genome shotgun (WGS) entry which is preliminary data.</text>
</comment>
<organism evidence="2">
    <name type="scientific">marine sediment metagenome</name>
    <dbReference type="NCBI Taxonomy" id="412755"/>
    <lineage>
        <taxon>unclassified sequences</taxon>
        <taxon>metagenomes</taxon>
        <taxon>ecological metagenomes</taxon>
    </lineage>
</organism>
<feature type="transmembrane region" description="Helical" evidence="1">
    <location>
        <begin position="76"/>
        <end position="96"/>
    </location>
</feature>
<evidence type="ECO:0000256" key="1">
    <source>
        <dbReference type="SAM" id="Phobius"/>
    </source>
</evidence>